<keyword evidence="3" id="KW-1185">Reference proteome</keyword>
<feature type="region of interest" description="Disordered" evidence="1">
    <location>
        <begin position="1"/>
        <end position="25"/>
    </location>
</feature>
<dbReference type="AlphaFoldDB" id="A0A496PHI1"/>
<evidence type="ECO:0000256" key="1">
    <source>
        <dbReference type="SAM" id="MobiDB-lite"/>
    </source>
</evidence>
<gene>
    <name evidence="2" type="ORF">DWQ67_10805</name>
</gene>
<reference evidence="2 3" key="1">
    <citation type="submission" date="2018-07" db="EMBL/GenBank/DDBJ databases">
        <title>Arthrobacter sp. nov., isolated from raw cow's milk with high bacterial count.</title>
        <authorList>
            <person name="Hahne J."/>
            <person name="Isele D."/>
            <person name="Lipski A."/>
        </authorList>
    </citation>
    <scope>NUCLEOTIDE SEQUENCE [LARGE SCALE GENOMIC DNA]</scope>
    <source>
        <strain evidence="2 3">JZ R-183</strain>
    </source>
</reference>
<dbReference type="EMBL" id="QQXL01000006">
    <property type="protein sequence ID" value="RKW69946.1"/>
    <property type="molecule type" value="Genomic_DNA"/>
</dbReference>
<organism evidence="2 3">
    <name type="scientific">Galactobacter caseinivorans</name>
    <dbReference type="NCBI Taxonomy" id="2676123"/>
    <lineage>
        <taxon>Bacteria</taxon>
        <taxon>Bacillati</taxon>
        <taxon>Actinomycetota</taxon>
        <taxon>Actinomycetes</taxon>
        <taxon>Micrococcales</taxon>
        <taxon>Micrococcaceae</taxon>
        <taxon>Galactobacter</taxon>
    </lineage>
</organism>
<proteinExistence type="predicted"/>
<evidence type="ECO:0000313" key="2">
    <source>
        <dbReference type="EMBL" id="RKW69946.1"/>
    </source>
</evidence>
<evidence type="ECO:0008006" key="4">
    <source>
        <dbReference type="Google" id="ProtNLM"/>
    </source>
</evidence>
<name>A0A496PHI1_9MICC</name>
<protein>
    <recommendedName>
        <fullName evidence="4">WD40 repeat domain-containing protein</fullName>
    </recommendedName>
</protein>
<dbReference type="Proteomes" id="UP000273119">
    <property type="component" value="Unassembled WGS sequence"/>
</dbReference>
<evidence type="ECO:0000313" key="3">
    <source>
        <dbReference type="Proteomes" id="UP000273119"/>
    </source>
</evidence>
<dbReference type="RefSeq" id="WP_121485617.1">
    <property type="nucleotide sequence ID" value="NZ_QQXL01000006.1"/>
</dbReference>
<comment type="caution">
    <text evidence="2">The sequence shown here is derived from an EMBL/GenBank/DDBJ whole genome shotgun (WGS) entry which is preliminary data.</text>
</comment>
<dbReference type="SUPFAM" id="SSF69304">
    <property type="entry name" value="Tricorn protease N-terminal domain"/>
    <property type="match status" value="1"/>
</dbReference>
<sequence>MSISQLSQPSSSPIRGTAAQTHAGGAASRLRRLGAGTATVVLMTGLAVGTGLPAQAAAPAPASSAALAPAVTAAKTSSLDWHWANGKSVKPKTIKTSGLSKKDYVLKVQHSQGVMSGLSGVTQDGLGFGAANNDDFDWSLYTKAGTKKLAKGLPRLGEAVQDGKTLYFVADNGQVFRINEPGKNKQATKLVKIPKNARTAVIGNGRVYWEKQISVGKGLTNYEVHSASLKGGESRLEARNVSNVQITDQGVLAASVKPYKFPSGELRYTGIVKLSGGKAKPFLSLSGSAAKKGYTTETFVPFTASGHSLALPSQAGKGTTVVNLRTRQAWTVNYSKGTEGSSASASGGRVVWTASKKEHTSPQVYIADLDRGAVRTFTAPKGVDNVAVNGRGVAWTYSTNKLGSTTYAQSIWLRR</sequence>
<accession>A0A496PHI1</accession>